<reference evidence="1" key="2">
    <citation type="submission" date="2020-09" db="EMBL/GenBank/DDBJ databases">
        <authorList>
            <person name="Sun Q."/>
            <person name="Kim S."/>
        </authorList>
    </citation>
    <scope>NUCLEOTIDE SEQUENCE</scope>
    <source>
        <strain evidence="1">KCTC 23430</strain>
    </source>
</reference>
<keyword evidence="2" id="KW-1185">Reference proteome</keyword>
<organism evidence="1 2">
    <name type="scientific">Parahalioglobus pacificus</name>
    <dbReference type="NCBI Taxonomy" id="930806"/>
    <lineage>
        <taxon>Bacteria</taxon>
        <taxon>Pseudomonadati</taxon>
        <taxon>Pseudomonadota</taxon>
        <taxon>Gammaproteobacteria</taxon>
        <taxon>Cellvibrionales</taxon>
        <taxon>Halieaceae</taxon>
        <taxon>Parahalioglobus</taxon>
    </lineage>
</organism>
<dbReference type="AlphaFoldDB" id="A0A918XBN5"/>
<evidence type="ECO:0000313" key="2">
    <source>
        <dbReference type="Proteomes" id="UP000644693"/>
    </source>
</evidence>
<gene>
    <name evidence="1" type="ORF">GCM10007053_00660</name>
</gene>
<reference evidence="1" key="1">
    <citation type="journal article" date="2014" name="Int. J. Syst. Evol. Microbiol.">
        <title>Complete genome sequence of Corynebacterium casei LMG S-19264T (=DSM 44701T), isolated from a smear-ripened cheese.</title>
        <authorList>
            <consortium name="US DOE Joint Genome Institute (JGI-PGF)"/>
            <person name="Walter F."/>
            <person name="Albersmeier A."/>
            <person name="Kalinowski J."/>
            <person name="Ruckert C."/>
        </authorList>
    </citation>
    <scope>NUCLEOTIDE SEQUENCE</scope>
    <source>
        <strain evidence="1">KCTC 23430</strain>
    </source>
</reference>
<dbReference type="EMBL" id="BMYM01000001">
    <property type="protein sequence ID" value="GHD25198.1"/>
    <property type="molecule type" value="Genomic_DNA"/>
</dbReference>
<comment type="caution">
    <text evidence="1">The sequence shown here is derived from an EMBL/GenBank/DDBJ whole genome shotgun (WGS) entry which is preliminary data.</text>
</comment>
<protein>
    <submittedName>
        <fullName evidence="1">Uncharacterized protein</fullName>
    </submittedName>
</protein>
<evidence type="ECO:0000313" key="1">
    <source>
        <dbReference type="EMBL" id="GHD25198.1"/>
    </source>
</evidence>
<proteinExistence type="predicted"/>
<dbReference type="Proteomes" id="UP000644693">
    <property type="component" value="Unassembled WGS sequence"/>
</dbReference>
<accession>A0A918XBN5</accession>
<sequence length="52" mass="5902">MTIMLTAIDSVQGEIIKTPINATKLKIAVMPQLMARQREHHKFFMSSLDTKS</sequence>
<name>A0A918XBN5_9GAMM</name>